<evidence type="ECO:0000256" key="3">
    <source>
        <dbReference type="SAM" id="Phobius"/>
    </source>
</evidence>
<dbReference type="OrthoDB" id="9810906at2"/>
<keyword evidence="3" id="KW-1133">Transmembrane helix</keyword>
<evidence type="ECO:0000256" key="1">
    <source>
        <dbReference type="ARBA" id="ARBA00005662"/>
    </source>
</evidence>
<dbReference type="InterPro" id="IPR019079">
    <property type="entry name" value="Capsule_synth_CapA"/>
</dbReference>
<dbReference type="InterPro" id="IPR052169">
    <property type="entry name" value="CW_Biosynth-Accessory"/>
</dbReference>
<dbReference type="RefSeq" id="WP_055184394.1">
    <property type="nucleotide sequence ID" value="NZ_CYXN01000001.1"/>
</dbReference>
<evidence type="ECO:0000313" key="6">
    <source>
        <dbReference type="Proteomes" id="UP000095649"/>
    </source>
</evidence>
<dbReference type="Proteomes" id="UP000095649">
    <property type="component" value="Unassembled WGS sequence"/>
</dbReference>
<protein>
    <submittedName>
        <fullName evidence="5">Bacterial capsule synthesis protein PGA_cap</fullName>
    </submittedName>
</protein>
<evidence type="ECO:0000313" key="5">
    <source>
        <dbReference type="EMBL" id="CUM70396.1"/>
    </source>
</evidence>
<accession>A0A173QY11</accession>
<dbReference type="Pfam" id="PF09587">
    <property type="entry name" value="PGA_cap"/>
    <property type="match status" value="1"/>
</dbReference>
<comment type="similarity">
    <text evidence="1">Belongs to the CapA family.</text>
</comment>
<organism evidence="5 6">
    <name type="scientific">Faecalibacterium prausnitzii</name>
    <dbReference type="NCBI Taxonomy" id="853"/>
    <lineage>
        <taxon>Bacteria</taxon>
        <taxon>Bacillati</taxon>
        <taxon>Bacillota</taxon>
        <taxon>Clostridia</taxon>
        <taxon>Eubacteriales</taxon>
        <taxon>Oscillospiraceae</taxon>
        <taxon>Faecalibacterium</taxon>
    </lineage>
</organism>
<dbReference type="SUPFAM" id="SSF56300">
    <property type="entry name" value="Metallo-dependent phosphatases"/>
    <property type="match status" value="1"/>
</dbReference>
<proteinExistence type="inferred from homology"/>
<gene>
    <name evidence="5" type="ORF">ERS852582_00130</name>
</gene>
<sequence length="432" mass="47696">MKQEPLKRRRPAARKRGRKQTFRAVVLSVLTVSVIALCLGIWTKLPGEDVPVGGIAPPEDALSPASSVATPEPEPEPQPVVETIRFSATGDNLIHAPIYKQAARRAGEDGTYSFDYCYEHIAPFYAEQDVNWINQETLCSDALAPSTYPCFSTPGDCARALYRAGVRVFSLSNNHTYDKGASGIAATLQFWESMPEDVVTTGLWRGEEDYDRIPLQTVNGVTIAYLSYTEHTNGIRQNKNMTANVIYTSQTDVIERQVRLARQQADFVVVGVHWGVEDSHAIVDSQRTLAQNLADWGADVIVGTHPHVLQDAQWLIAADGRRSFVAFSLGNFISTQSRPDQLVGAILTLQLQKTTQPNGSVQCEVLAPQLHPTVTHYDAGKSNVRTYFLSDYTQELAAAHGVRANYSDFSLDRIQKIAQNNISASFLSQDKN</sequence>
<keyword evidence="3" id="KW-0812">Transmembrane</keyword>
<evidence type="ECO:0000256" key="2">
    <source>
        <dbReference type="SAM" id="MobiDB-lite"/>
    </source>
</evidence>
<name>A0A173QY11_9FIRM</name>
<dbReference type="CDD" id="cd07381">
    <property type="entry name" value="MPP_CapA"/>
    <property type="match status" value="1"/>
</dbReference>
<feature type="transmembrane region" description="Helical" evidence="3">
    <location>
        <begin position="21"/>
        <end position="42"/>
    </location>
</feature>
<dbReference type="SMART" id="SM00854">
    <property type="entry name" value="PGA_cap"/>
    <property type="match status" value="1"/>
</dbReference>
<feature type="region of interest" description="Disordered" evidence="2">
    <location>
        <begin position="55"/>
        <end position="78"/>
    </location>
</feature>
<evidence type="ECO:0000259" key="4">
    <source>
        <dbReference type="SMART" id="SM00854"/>
    </source>
</evidence>
<dbReference type="PANTHER" id="PTHR33393">
    <property type="entry name" value="POLYGLUTAMINE SYNTHESIS ACCESSORY PROTEIN RV0574C-RELATED"/>
    <property type="match status" value="1"/>
</dbReference>
<dbReference type="InterPro" id="IPR029052">
    <property type="entry name" value="Metallo-depent_PP-like"/>
</dbReference>
<keyword evidence="3" id="KW-0472">Membrane</keyword>
<dbReference type="AlphaFoldDB" id="A0A173QY11"/>
<dbReference type="EMBL" id="CYXN01000001">
    <property type="protein sequence ID" value="CUM70396.1"/>
    <property type="molecule type" value="Genomic_DNA"/>
</dbReference>
<dbReference type="Gene3D" id="3.60.21.10">
    <property type="match status" value="1"/>
</dbReference>
<reference evidence="5 6" key="1">
    <citation type="submission" date="2015-09" db="EMBL/GenBank/DDBJ databases">
        <authorList>
            <consortium name="Pathogen Informatics"/>
        </authorList>
    </citation>
    <scope>NUCLEOTIDE SEQUENCE [LARGE SCALE GENOMIC DNA]</scope>
    <source>
        <strain evidence="5 6">2789STDY5834970</strain>
    </source>
</reference>
<dbReference type="PANTHER" id="PTHR33393:SF12">
    <property type="entry name" value="CAPSULE BIOSYNTHESIS PROTEIN CAPA"/>
    <property type="match status" value="1"/>
</dbReference>
<feature type="domain" description="Capsule synthesis protein CapA" evidence="4">
    <location>
        <begin position="85"/>
        <end position="336"/>
    </location>
</feature>